<dbReference type="Gene3D" id="1.25.60.10">
    <property type="entry name" value="MgtE N-terminal domain-like"/>
    <property type="match status" value="1"/>
</dbReference>
<keyword evidence="12" id="KW-1185">Reference proteome</keyword>
<dbReference type="SMART" id="SM00116">
    <property type="entry name" value="CBS"/>
    <property type="match status" value="1"/>
</dbReference>
<proteinExistence type="inferred from homology"/>
<organism evidence="11 12">
    <name type="scientific">Puniceispirillum marinum (strain IMCC1322)</name>
    <dbReference type="NCBI Taxonomy" id="488538"/>
    <lineage>
        <taxon>Bacteria</taxon>
        <taxon>Pseudomonadati</taxon>
        <taxon>Pseudomonadota</taxon>
        <taxon>Alphaproteobacteria</taxon>
        <taxon>Candidatus Puniceispirillales</taxon>
        <taxon>Candidatus Puniceispirillaceae</taxon>
        <taxon>Candidatus Puniceispirillum</taxon>
    </lineage>
</organism>
<name>D5BQK0_PUNMI</name>
<dbReference type="InterPro" id="IPR006668">
    <property type="entry name" value="Mg_transptr_MgtE_intracell_dom"/>
</dbReference>
<keyword evidence="6 9" id="KW-1133">Transmembrane helix</keyword>
<evidence type="ECO:0000313" key="12">
    <source>
        <dbReference type="Proteomes" id="UP000007460"/>
    </source>
</evidence>
<gene>
    <name evidence="11" type="ordered locus">SAR116_2475</name>
</gene>
<keyword evidence="9" id="KW-1003">Cell membrane</keyword>
<evidence type="ECO:0000256" key="1">
    <source>
        <dbReference type="ARBA" id="ARBA00004141"/>
    </source>
</evidence>
<dbReference type="Pfam" id="PF01769">
    <property type="entry name" value="MgtE"/>
    <property type="match status" value="1"/>
</dbReference>
<evidence type="ECO:0000256" key="7">
    <source>
        <dbReference type="ARBA" id="ARBA00023136"/>
    </source>
</evidence>
<dbReference type="Pfam" id="PF03448">
    <property type="entry name" value="MgtE_N"/>
    <property type="match status" value="1"/>
</dbReference>
<feature type="transmembrane region" description="Helical" evidence="9">
    <location>
        <begin position="377"/>
        <end position="398"/>
    </location>
</feature>
<feature type="transmembrane region" description="Helical" evidence="9">
    <location>
        <begin position="304"/>
        <end position="323"/>
    </location>
</feature>
<dbReference type="GO" id="GO:0046872">
    <property type="term" value="F:metal ion binding"/>
    <property type="evidence" value="ECO:0007669"/>
    <property type="project" value="UniProtKB-KW"/>
</dbReference>
<comment type="caution">
    <text evidence="9">Lacks conserved residue(s) required for the propagation of feature annotation.</text>
</comment>
<dbReference type="GO" id="GO:0015095">
    <property type="term" value="F:magnesium ion transmembrane transporter activity"/>
    <property type="evidence" value="ECO:0007669"/>
    <property type="project" value="UniProtKB-UniRule"/>
</dbReference>
<dbReference type="PANTHER" id="PTHR43773">
    <property type="entry name" value="MAGNESIUM TRANSPORTER MGTE"/>
    <property type="match status" value="1"/>
</dbReference>
<keyword evidence="5 9" id="KW-0460">Magnesium</keyword>
<accession>D5BQK0</accession>
<dbReference type="PROSITE" id="PS51371">
    <property type="entry name" value="CBS"/>
    <property type="match status" value="1"/>
</dbReference>
<keyword evidence="9" id="KW-0479">Metal-binding</keyword>
<dbReference type="InterPro" id="IPR006669">
    <property type="entry name" value="MgtE_transporter"/>
</dbReference>
<dbReference type="Gene3D" id="3.10.580.10">
    <property type="entry name" value="CBS-domain"/>
    <property type="match status" value="1"/>
</dbReference>
<evidence type="ECO:0000256" key="6">
    <source>
        <dbReference type="ARBA" id="ARBA00022989"/>
    </source>
</evidence>
<dbReference type="SUPFAM" id="SSF161093">
    <property type="entry name" value="MgtE membrane domain-like"/>
    <property type="match status" value="1"/>
</dbReference>
<evidence type="ECO:0000256" key="4">
    <source>
        <dbReference type="ARBA" id="ARBA00022692"/>
    </source>
</evidence>
<dbReference type="KEGG" id="apb:SAR116_2475"/>
<comment type="subcellular location">
    <subcellularLocation>
        <location evidence="9">Cell membrane</location>
        <topology evidence="9">Multi-pass membrane protein</topology>
    </subcellularLocation>
    <subcellularLocation>
        <location evidence="1">Membrane</location>
        <topology evidence="1">Multi-pass membrane protein</topology>
    </subcellularLocation>
</comment>
<feature type="transmembrane region" description="Helical" evidence="9">
    <location>
        <begin position="443"/>
        <end position="465"/>
    </location>
</feature>
<comment type="function">
    <text evidence="9">Acts as a magnesium transporter.</text>
</comment>
<evidence type="ECO:0000256" key="9">
    <source>
        <dbReference type="RuleBase" id="RU362011"/>
    </source>
</evidence>
<dbReference type="RefSeq" id="WP_013047344.1">
    <property type="nucleotide sequence ID" value="NC_014010.1"/>
</dbReference>
<keyword evidence="3 9" id="KW-0813">Transport</keyword>
<keyword evidence="11" id="KW-0378">Hydrolase</keyword>
<dbReference type="SMART" id="SM00924">
    <property type="entry name" value="MgtE_N"/>
    <property type="match status" value="1"/>
</dbReference>
<evidence type="ECO:0000259" key="10">
    <source>
        <dbReference type="PROSITE" id="PS51371"/>
    </source>
</evidence>
<dbReference type="HOGENOM" id="CLU_037408_1_0_5"/>
<feature type="domain" description="CBS" evidence="10">
    <location>
        <begin position="222"/>
        <end position="278"/>
    </location>
</feature>
<dbReference type="Proteomes" id="UP000007460">
    <property type="component" value="Chromosome"/>
</dbReference>
<dbReference type="InterPro" id="IPR046342">
    <property type="entry name" value="CBS_dom_sf"/>
</dbReference>
<comment type="similarity">
    <text evidence="2 9">Belongs to the SLC41A transporter family.</text>
</comment>
<dbReference type="GO" id="GO:0005886">
    <property type="term" value="C:plasma membrane"/>
    <property type="evidence" value="ECO:0007669"/>
    <property type="project" value="UniProtKB-SubCell"/>
</dbReference>
<dbReference type="InterPro" id="IPR038076">
    <property type="entry name" value="MgtE_N_sf"/>
</dbReference>
<evidence type="ECO:0000256" key="5">
    <source>
        <dbReference type="ARBA" id="ARBA00022842"/>
    </source>
</evidence>
<reference evidence="11 12" key="1">
    <citation type="journal article" date="2010" name="J. Bacteriol.">
        <title>Complete genome sequence of "Candidatus Puniceispirillum marinum" IMCC1322, a representative of the SAR116 clade in the Alphaproteobacteria.</title>
        <authorList>
            <person name="Oh H.M."/>
            <person name="Kwon K.K."/>
            <person name="Kang I."/>
            <person name="Kang S.G."/>
            <person name="Lee J.H."/>
            <person name="Kim S.J."/>
            <person name="Cho J.C."/>
        </authorList>
    </citation>
    <scope>NUCLEOTIDE SEQUENCE [LARGE SCALE GENOMIC DNA]</scope>
    <source>
        <strain evidence="11 12">IMCC1322</strain>
    </source>
</reference>
<dbReference type="OrthoDB" id="9790355at2"/>
<keyword evidence="8" id="KW-0129">CBS domain</keyword>
<dbReference type="CDD" id="cd04606">
    <property type="entry name" value="CBS_pair_Mg_transporter"/>
    <property type="match status" value="1"/>
</dbReference>
<dbReference type="PANTHER" id="PTHR43773:SF1">
    <property type="entry name" value="MAGNESIUM TRANSPORTER MGTE"/>
    <property type="match status" value="1"/>
</dbReference>
<dbReference type="InterPro" id="IPR000644">
    <property type="entry name" value="CBS_dom"/>
</dbReference>
<comment type="subunit">
    <text evidence="9">Homodimer.</text>
</comment>
<evidence type="ECO:0000256" key="8">
    <source>
        <dbReference type="PROSITE-ProRule" id="PRU00703"/>
    </source>
</evidence>
<dbReference type="InterPro" id="IPR036739">
    <property type="entry name" value="SLC41_membr_dom_sf"/>
</dbReference>
<dbReference type="Pfam" id="PF00571">
    <property type="entry name" value="CBS"/>
    <property type="match status" value="1"/>
</dbReference>
<dbReference type="InterPro" id="IPR006667">
    <property type="entry name" value="SLC41_membr_dom"/>
</dbReference>
<dbReference type="NCBIfam" id="TIGR00400">
    <property type="entry name" value="mgtE"/>
    <property type="match status" value="1"/>
</dbReference>
<dbReference type="EMBL" id="CP001751">
    <property type="protein sequence ID" value="ADE40718.1"/>
    <property type="molecule type" value="Genomic_DNA"/>
</dbReference>
<evidence type="ECO:0000256" key="3">
    <source>
        <dbReference type="ARBA" id="ARBA00022448"/>
    </source>
</evidence>
<dbReference type="Gene3D" id="1.10.357.20">
    <property type="entry name" value="SLC41 divalent cation transporters, integral membrane domain"/>
    <property type="match status" value="1"/>
</dbReference>
<sequence>MVNNQDMSERKDDAVGRIASLYGLTPKVETAINQAVMDDEKRRARTLMAPLHPADQADLIERLPLEVAGKLVRMLGDDLDAETLAHLDEQTRDEIVDVMGMAALARQLPDLPTDDALNIVEELEQDERDDVLAALPAEDRILVEEGLSFPEDSAGRLMQREVVTVPSFWTVGQTIDFLRNEEHDVGDFYLIFVIDPTRHVLGEVRLSTLLCTQRPRRMSEIMDADFRLIPVTMDQEEVASLFRHYGMVSAGVVDEDNRLVGMVTIDDVIDVIDEEAEEDLMALAGVGEASLRSSLRETMQGRTGWLAINLITAVIASMVIGLFDATIEQLVALAVLMPIVASMGGNAGTQTVTVAVRAIALRQLDNLAAWSFVRRELLVSFLNGIIFASLASGLSYVWFGNVDIAMVMAVAMFANLIVAGLSGTIVPLGLLRLGVDPAVASSVFITTITDVVGFFVFLGLAALYLI</sequence>
<dbReference type="AlphaFoldDB" id="D5BQK0"/>
<feature type="transmembrane region" description="Helical" evidence="9">
    <location>
        <begin position="404"/>
        <end position="431"/>
    </location>
</feature>
<dbReference type="SUPFAM" id="SSF158791">
    <property type="entry name" value="MgtE N-terminal domain-like"/>
    <property type="match status" value="1"/>
</dbReference>
<protein>
    <recommendedName>
        <fullName evidence="9">Magnesium transporter MgtE</fullName>
    </recommendedName>
</protein>
<keyword evidence="7 9" id="KW-0472">Membrane</keyword>
<keyword evidence="4 9" id="KW-0812">Transmembrane</keyword>
<dbReference type="STRING" id="488538.SAR116_2475"/>
<dbReference type="GO" id="GO:0016787">
    <property type="term" value="F:hydrolase activity"/>
    <property type="evidence" value="ECO:0007669"/>
    <property type="project" value="UniProtKB-KW"/>
</dbReference>
<dbReference type="eggNOG" id="COG2239">
    <property type="taxonomic scope" value="Bacteria"/>
</dbReference>
<evidence type="ECO:0000313" key="11">
    <source>
        <dbReference type="EMBL" id="ADE40718.1"/>
    </source>
</evidence>
<dbReference type="SUPFAM" id="SSF54631">
    <property type="entry name" value="CBS-domain pair"/>
    <property type="match status" value="1"/>
</dbReference>
<evidence type="ECO:0000256" key="2">
    <source>
        <dbReference type="ARBA" id="ARBA00009749"/>
    </source>
</evidence>